<organism evidence="3 4">
    <name type="scientific">Pseudogemmobacter faecipullorum</name>
    <dbReference type="NCBI Taxonomy" id="2755041"/>
    <lineage>
        <taxon>Bacteria</taxon>
        <taxon>Pseudomonadati</taxon>
        <taxon>Pseudomonadota</taxon>
        <taxon>Alphaproteobacteria</taxon>
        <taxon>Rhodobacterales</taxon>
        <taxon>Paracoccaceae</taxon>
        <taxon>Pseudogemmobacter</taxon>
    </lineage>
</organism>
<dbReference type="InterPro" id="IPR011990">
    <property type="entry name" value="TPR-like_helical_dom_sf"/>
</dbReference>
<evidence type="ECO:0000256" key="2">
    <source>
        <dbReference type="SAM" id="SignalP"/>
    </source>
</evidence>
<feature type="chain" id="PRO_5045994697" evidence="2">
    <location>
        <begin position="18"/>
        <end position="581"/>
    </location>
</feature>
<sequence>MTTALGLSLATALPLLAEEAAPAQDQAAVTTDAVAVDSGAYLAGRNAEARGDFRAALGWFTQALSLDPGNDQIIDGATFASLVLGHISEAAGLAATRSSEGAAEGDLQISQYARLADAALREDYPALTAQLESGPNIGPLVDGLALAWSRLGEGDMSAAVKQFETVGKMRGLEPYGVYHKALALALAGDFEGSEKIFSGLSGLDPRGVLIRAQVLSQIGQPGEAKAVLDATWPPGSEPVADAMREQLAAGEPLPFDLITSPREGLAEVFYSLATLLANEADPAYTLLNTRIAEALNPRHDHAVLLGAAMLEGLGEYDLAEEAYAKFPPDHPAYYNAQLGRAAALYAAGRKEAAIEALKALTRSHGDLIVVQAALGDTLRREERWAEAAAAYDAAAALLPEKPNSGVWVLYFSRAITKERRGLYEEADLDFRRAMELNPRQPEVLNYLGYSLIERGTNLDEALELINKAVAIEPESGYIVDSLAWAYFTLGRYSDALEPMERASVLEPVDPVVTDHLGDVYWMNGRKREAEFQWHRALSYGPEEKEALRIRKKLEIGLDAVLAAEGATPAPASESNAAPVSE</sequence>
<feature type="signal peptide" evidence="2">
    <location>
        <begin position="1"/>
        <end position="17"/>
    </location>
</feature>
<evidence type="ECO:0000313" key="4">
    <source>
        <dbReference type="Proteomes" id="UP001198571"/>
    </source>
</evidence>
<gene>
    <name evidence="3" type="ORF">H0485_02700</name>
</gene>
<name>A0ABS8CJ93_9RHOB</name>
<dbReference type="EMBL" id="JACDXX010000002">
    <property type="protein sequence ID" value="MCB5408920.1"/>
    <property type="molecule type" value="Genomic_DNA"/>
</dbReference>
<keyword evidence="2" id="KW-0732">Signal</keyword>
<keyword evidence="1" id="KW-0802">TPR repeat</keyword>
<dbReference type="Pfam" id="PF13432">
    <property type="entry name" value="TPR_16"/>
    <property type="match status" value="1"/>
</dbReference>
<dbReference type="PANTHER" id="PTHR12558:SF13">
    <property type="entry name" value="CELL DIVISION CYCLE PROTEIN 27 HOMOLOG"/>
    <property type="match status" value="1"/>
</dbReference>
<dbReference type="Gene3D" id="1.25.40.10">
    <property type="entry name" value="Tetratricopeptide repeat domain"/>
    <property type="match status" value="2"/>
</dbReference>
<dbReference type="SMART" id="SM00028">
    <property type="entry name" value="TPR"/>
    <property type="match status" value="8"/>
</dbReference>
<dbReference type="Pfam" id="PF13429">
    <property type="entry name" value="TPR_15"/>
    <property type="match status" value="1"/>
</dbReference>
<evidence type="ECO:0000256" key="1">
    <source>
        <dbReference type="PROSITE-ProRule" id="PRU00339"/>
    </source>
</evidence>
<reference evidence="3 4" key="1">
    <citation type="submission" date="2020-07" db="EMBL/GenBank/DDBJ databases">
        <title>Pseudogemmobacter sp. nov., isolated from poultry manure in Taiwan.</title>
        <authorList>
            <person name="Lin S.-Y."/>
            <person name="Tang Y.-S."/>
            <person name="Young C.-C."/>
        </authorList>
    </citation>
    <scope>NUCLEOTIDE SEQUENCE [LARGE SCALE GENOMIC DNA]</scope>
    <source>
        <strain evidence="3 4">CC-YST710</strain>
    </source>
</reference>
<dbReference type="Proteomes" id="UP001198571">
    <property type="component" value="Unassembled WGS sequence"/>
</dbReference>
<dbReference type="InterPro" id="IPR019734">
    <property type="entry name" value="TPR_rpt"/>
</dbReference>
<accession>A0ABS8CJ93</accession>
<feature type="repeat" description="TPR" evidence="1">
    <location>
        <begin position="37"/>
        <end position="70"/>
    </location>
</feature>
<keyword evidence="4" id="KW-1185">Reference proteome</keyword>
<dbReference type="SUPFAM" id="SSF48452">
    <property type="entry name" value="TPR-like"/>
    <property type="match status" value="3"/>
</dbReference>
<proteinExistence type="predicted"/>
<protein>
    <submittedName>
        <fullName evidence="3">Tetratricopeptide repeat protein</fullName>
    </submittedName>
</protein>
<evidence type="ECO:0000313" key="3">
    <source>
        <dbReference type="EMBL" id="MCB5408920.1"/>
    </source>
</evidence>
<comment type="caution">
    <text evidence="3">The sequence shown here is derived from an EMBL/GenBank/DDBJ whole genome shotgun (WGS) entry which is preliminary data.</text>
</comment>
<dbReference type="PANTHER" id="PTHR12558">
    <property type="entry name" value="CELL DIVISION CYCLE 16,23,27"/>
    <property type="match status" value="1"/>
</dbReference>
<feature type="repeat" description="TPR" evidence="1">
    <location>
        <begin position="407"/>
        <end position="440"/>
    </location>
</feature>
<dbReference type="PROSITE" id="PS50005">
    <property type="entry name" value="TPR"/>
    <property type="match status" value="2"/>
</dbReference>